<proteinExistence type="predicted"/>
<dbReference type="AlphaFoldDB" id="A0AAV7U9A9"/>
<dbReference type="Proteomes" id="UP001066276">
    <property type="component" value="Chromosome 3_1"/>
</dbReference>
<evidence type="ECO:0000256" key="1">
    <source>
        <dbReference type="SAM" id="MobiDB-lite"/>
    </source>
</evidence>
<feature type="compositionally biased region" description="Basic and acidic residues" evidence="1">
    <location>
        <begin position="26"/>
        <end position="50"/>
    </location>
</feature>
<dbReference type="EMBL" id="JANPWB010000005">
    <property type="protein sequence ID" value="KAJ1185236.1"/>
    <property type="molecule type" value="Genomic_DNA"/>
</dbReference>
<feature type="region of interest" description="Disordered" evidence="1">
    <location>
        <begin position="79"/>
        <end position="179"/>
    </location>
</feature>
<protein>
    <submittedName>
        <fullName evidence="2">Uncharacterized protein</fullName>
    </submittedName>
</protein>
<gene>
    <name evidence="2" type="ORF">NDU88_002030</name>
</gene>
<evidence type="ECO:0000313" key="3">
    <source>
        <dbReference type="Proteomes" id="UP001066276"/>
    </source>
</evidence>
<sequence length="179" mass="21046">MVVPRIDACPSTVCGKSRKQQKKYKNFTDRKDRNIPRRWSKDRSGEEVPRGHCRCTGTSDTDPKEVGAAAAWVRMPDKEHLGVFNPSGKRWRQNRFPQEERRQGRKTKRREECHRRAPQKENAVKETSRAPPEQREQRTTERKGEADRPTMFWEERSPVRYGLSLKRVTGRGSRMGTRR</sequence>
<feature type="region of interest" description="Disordered" evidence="1">
    <location>
        <begin position="12"/>
        <end position="64"/>
    </location>
</feature>
<reference evidence="2" key="1">
    <citation type="journal article" date="2022" name="bioRxiv">
        <title>Sequencing and chromosome-scale assembly of the giantPleurodeles waltlgenome.</title>
        <authorList>
            <person name="Brown T."/>
            <person name="Elewa A."/>
            <person name="Iarovenko S."/>
            <person name="Subramanian E."/>
            <person name="Araus A.J."/>
            <person name="Petzold A."/>
            <person name="Susuki M."/>
            <person name="Suzuki K.-i.T."/>
            <person name="Hayashi T."/>
            <person name="Toyoda A."/>
            <person name="Oliveira C."/>
            <person name="Osipova E."/>
            <person name="Leigh N.D."/>
            <person name="Simon A."/>
            <person name="Yun M.H."/>
        </authorList>
    </citation>
    <scope>NUCLEOTIDE SEQUENCE</scope>
    <source>
        <strain evidence="2">20211129_DDA</strain>
        <tissue evidence="2">Liver</tissue>
    </source>
</reference>
<name>A0AAV7U9A9_PLEWA</name>
<accession>A0AAV7U9A9</accession>
<organism evidence="2 3">
    <name type="scientific">Pleurodeles waltl</name>
    <name type="common">Iberian ribbed newt</name>
    <dbReference type="NCBI Taxonomy" id="8319"/>
    <lineage>
        <taxon>Eukaryota</taxon>
        <taxon>Metazoa</taxon>
        <taxon>Chordata</taxon>
        <taxon>Craniata</taxon>
        <taxon>Vertebrata</taxon>
        <taxon>Euteleostomi</taxon>
        <taxon>Amphibia</taxon>
        <taxon>Batrachia</taxon>
        <taxon>Caudata</taxon>
        <taxon>Salamandroidea</taxon>
        <taxon>Salamandridae</taxon>
        <taxon>Pleurodelinae</taxon>
        <taxon>Pleurodeles</taxon>
    </lineage>
</organism>
<evidence type="ECO:0000313" key="2">
    <source>
        <dbReference type="EMBL" id="KAJ1185236.1"/>
    </source>
</evidence>
<keyword evidence="3" id="KW-1185">Reference proteome</keyword>
<comment type="caution">
    <text evidence="2">The sequence shown here is derived from an EMBL/GenBank/DDBJ whole genome shotgun (WGS) entry which is preliminary data.</text>
</comment>
<feature type="compositionally biased region" description="Basic and acidic residues" evidence="1">
    <location>
        <begin position="109"/>
        <end position="158"/>
    </location>
</feature>
<feature type="compositionally biased region" description="Basic residues" evidence="1">
    <location>
        <begin position="16"/>
        <end position="25"/>
    </location>
</feature>